<dbReference type="NCBIfam" id="TIGR01571">
    <property type="entry name" value="A_thal_Cys_rich"/>
    <property type="match status" value="1"/>
</dbReference>
<name>A0ABR2MHP8_9ASPA</name>
<dbReference type="InterPro" id="IPR006461">
    <property type="entry name" value="PLAC_motif_containing"/>
</dbReference>
<gene>
    <name evidence="2" type="primary">PCR3</name>
    <name evidence="2" type="ORF">KSP40_PGU003710</name>
</gene>
<dbReference type="PANTHER" id="PTHR15907">
    <property type="entry name" value="DUF614 FAMILY PROTEIN-RELATED"/>
    <property type="match status" value="1"/>
</dbReference>
<feature type="region of interest" description="Disordered" evidence="1">
    <location>
        <begin position="1"/>
        <end position="32"/>
    </location>
</feature>
<proteinExistence type="predicted"/>
<dbReference type="EMBL" id="JBBWWR010000007">
    <property type="protein sequence ID" value="KAK8963080.1"/>
    <property type="molecule type" value="Genomic_DNA"/>
</dbReference>
<dbReference type="Proteomes" id="UP001412067">
    <property type="component" value="Unassembled WGS sequence"/>
</dbReference>
<dbReference type="Pfam" id="PF04749">
    <property type="entry name" value="PLAC8"/>
    <property type="match status" value="1"/>
</dbReference>
<comment type="caution">
    <text evidence="2">The sequence shown here is derived from an EMBL/GenBank/DDBJ whole genome shotgun (WGS) entry which is preliminary data.</text>
</comment>
<organism evidence="2 3">
    <name type="scientific">Platanthera guangdongensis</name>
    <dbReference type="NCBI Taxonomy" id="2320717"/>
    <lineage>
        <taxon>Eukaryota</taxon>
        <taxon>Viridiplantae</taxon>
        <taxon>Streptophyta</taxon>
        <taxon>Embryophyta</taxon>
        <taxon>Tracheophyta</taxon>
        <taxon>Spermatophyta</taxon>
        <taxon>Magnoliopsida</taxon>
        <taxon>Liliopsida</taxon>
        <taxon>Asparagales</taxon>
        <taxon>Orchidaceae</taxon>
        <taxon>Orchidoideae</taxon>
        <taxon>Orchideae</taxon>
        <taxon>Orchidinae</taxon>
        <taxon>Platanthera</taxon>
    </lineage>
</organism>
<evidence type="ECO:0000313" key="2">
    <source>
        <dbReference type="EMBL" id="KAK8963080.1"/>
    </source>
</evidence>
<reference evidence="2 3" key="1">
    <citation type="journal article" date="2022" name="Nat. Plants">
        <title>Genomes of leafy and leafless Platanthera orchids illuminate the evolution of mycoheterotrophy.</title>
        <authorList>
            <person name="Li M.H."/>
            <person name="Liu K.W."/>
            <person name="Li Z."/>
            <person name="Lu H.C."/>
            <person name="Ye Q.L."/>
            <person name="Zhang D."/>
            <person name="Wang J.Y."/>
            <person name="Li Y.F."/>
            <person name="Zhong Z.M."/>
            <person name="Liu X."/>
            <person name="Yu X."/>
            <person name="Liu D.K."/>
            <person name="Tu X.D."/>
            <person name="Liu B."/>
            <person name="Hao Y."/>
            <person name="Liao X.Y."/>
            <person name="Jiang Y.T."/>
            <person name="Sun W.H."/>
            <person name="Chen J."/>
            <person name="Chen Y.Q."/>
            <person name="Ai Y."/>
            <person name="Zhai J.W."/>
            <person name="Wu S.S."/>
            <person name="Zhou Z."/>
            <person name="Hsiao Y.Y."/>
            <person name="Wu W.L."/>
            <person name="Chen Y.Y."/>
            <person name="Lin Y.F."/>
            <person name="Hsu J.L."/>
            <person name="Li C.Y."/>
            <person name="Wang Z.W."/>
            <person name="Zhao X."/>
            <person name="Zhong W.Y."/>
            <person name="Ma X.K."/>
            <person name="Ma L."/>
            <person name="Huang J."/>
            <person name="Chen G.Z."/>
            <person name="Huang M.Z."/>
            <person name="Huang L."/>
            <person name="Peng D.H."/>
            <person name="Luo Y.B."/>
            <person name="Zou S.Q."/>
            <person name="Chen S.P."/>
            <person name="Lan S."/>
            <person name="Tsai W.C."/>
            <person name="Van de Peer Y."/>
            <person name="Liu Z.J."/>
        </authorList>
    </citation>
    <scope>NUCLEOTIDE SEQUENCE [LARGE SCALE GENOMIC DNA]</scope>
    <source>
        <strain evidence="2">Lor288</strain>
    </source>
</reference>
<sequence length="188" mass="20253">MTDYKQYDGPQVAAGYPSSAPPPPMPGYQPQGPAPWSAYPPPMLGFQSQGPGQWSTGLCDCSDDCGNCCLTFCCPCITFGRIAEIVDRGSSSCGTSGALYVLIASLTGCQCLYSCAYRTKLRAHFALPESPCNDCLVHCCCEACALCQAYRELQNRGFDMTLGWHGNMEKMQGVGMIQPPPMQGAMMR</sequence>
<protein>
    <submittedName>
        <fullName evidence="2">Protein PLANT CADMIUM RESISTANCE 3</fullName>
    </submittedName>
</protein>
<evidence type="ECO:0000256" key="1">
    <source>
        <dbReference type="SAM" id="MobiDB-lite"/>
    </source>
</evidence>
<accession>A0ABR2MHP8</accession>
<evidence type="ECO:0000313" key="3">
    <source>
        <dbReference type="Proteomes" id="UP001412067"/>
    </source>
</evidence>
<keyword evidence="3" id="KW-1185">Reference proteome</keyword>